<dbReference type="InterPro" id="IPR000612">
    <property type="entry name" value="PMP3"/>
</dbReference>
<dbReference type="GO" id="GO:0016020">
    <property type="term" value="C:membrane"/>
    <property type="evidence" value="ECO:0007669"/>
    <property type="project" value="UniProtKB-SubCell"/>
</dbReference>
<sequence length="244" mass="27247">MYSIKPYRNVNITEQQTKPNETTNKSETGSHIKLFDRKDCPRRLAIILFSTLLSAYTLIEFTLFDFGATFLQYTQLRLSAKTAAEIMSSVSLAFTIGRAVSVFIAIKLKPQHMIVTHFAIIYLSLTILSLWGEHSLPVMWTACVCLGLGLSALFPAMFAYFQQYIRITNPMGTCVALMAGECCKVVLAVIFPPFGVCAETGCGCDLLINILLTCLGWLPGVIHAMYIIFGRENRDHHHYHGTHA</sequence>
<dbReference type="Gene3D" id="1.20.1250.20">
    <property type="entry name" value="MFS general substrate transporter like domains"/>
    <property type="match status" value="1"/>
</dbReference>
<comment type="subcellular location">
    <subcellularLocation>
        <location evidence="1">Membrane</location>
    </subcellularLocation>
</comment>
<dbReference type="PANTHER" id="PTHR23121">
    <property type="entry name" value="SODIUM-DEPENDENT GLUCOSE TRANSPORTER 1"/>
    <property type="match status" value="1"/>
</dbReference>
<dbReference type="InterPro" id="IPR036259">
    <property type="entry name" value="MFS_trans_sf"/>
</dbReference>
<evidence type="ECO:0000256" key="1">
    <source>
        <dbReference type="ARBA" id="ARBA00004370"/>
    </source>
</evidence>
<evidence type="ECO:0000313" key="8">
    <source>
        <dbReference type="Proteomes" id="UP000728032"/>
    </source>
</evidence>
<keyword evidence="8" id="KW-1185">Reference proteome</keyword>
<dbReference type="Pfam" id="PF01679">
    <property type="entry name" value="Pmp3"/>
    <property type="match status" value="1"/>
</dbReference>
<dbReference type="OrthoDB" id="6510368at2759"/>
<protein>
    <submittedName>
        <fullName evidence="7">Uncharacterized protein</fullName>
    </submittedName>
</protein>
<keyword evidence="5 6" id="KW-0472">Membrane</keyword>
<feature type="transmembrane region" description="Helical" evidence="6">
    <location>
        <begin position="113"/>
        <end position="132"/>
    </location>
</feature>
<organism evidence="7">
    <name type="scientific">Oppiella nova</name>
    <dbReference type="NCBI Taxonomy" id="334625"/>
    <lineage>
        <taxon>Eukaryota</taxon>
        <taxon>Metazoa</taxon>
        <taxon>Ecdysozoa</taxon>
        <taxon>Arthropoda</taxon>
        <taxon>Chelicerata</taxon>
        <taxon>Arachnida</taxon>
        <taxon>Acari</taxon>
        <taxon>Acariformes</taxon>
        <taxon>Sarcoptiformes</taxon>
        <taxon>Oribatida</taxon>
        <taxon>Brachypylina</taxon>
        <taxon>Oppioidea</taxon>
        <taxon>Oppiidae</taxon>
        <taxon>Oppiella</taxon>
    </lineage>
</organism>
<dbReference type="PANTHER" id="PTHR23121:SF9">
    <property type="entry name" value="SODIUM-DEPENDENT GLUCOSE TRANSPORTER 1"/>
    <property type="match status" value="1"/>
</dbReference>
<feature type="transmembrane region" description="Helical" evidence="6">
    <location>
        <begin position="206"/>
        <end position="229"/>
    </location>
</feature>
<evidence type="ECO:0000256" key="4">
    <source>
        <dbReference type="ARBA" id="ARBA00022989"/>
    </source>
</evidence>
<gene>
    <name evidence="7" type="ORF">ONB1V03_LOCUS10221</name>
</gene>
<name>A0A7R9M4R3_9ACAR</name>
<dbReference type="EMBL" id="CAJPVJ010006810">
    <property type="protein sequence ID" value="CAG2170755.1"/>
    <property type="molecule type" value="Genomic_DNA"/>
</dbReference>
<evidence type="ECO:0000313" key="7">
    <source>
        <dbReference type="EMBL" id="CAD7653568.1"/>
    </source>
</evidence>
<feature type="transmembrane region" description="Helical" evidence="6">
    <location>
        <begin position="44"/>
        <end position="66"/>
    </location>
</feature>
<evidence type="ECO:0000256" key="6">
    <source>
        <dbReference type="SAM" id="Phobius"/>
    </source>
</evidence>
<dbReference type="Proteomes" id="UP000728032">
    <property type="component" value="Unassembled WGS sequence"/>
</dbReference>
<accession>A0A7R9M4R3</accession>
<dbReference type="AlphaFoldDB" id="A0A7R9M4R3"/>
<feature type="transmembrane region" description="Helical" evidence="6">
    <location>
        <begin position="138"/>
        <end position="161"/>
    </location>
</feature>
<keyword evidence="4 6" id="KW-1133">Transmembrane helix</keyword>
<reference evidence="7" key="1">
    <citation type="submission" date="2020-11" db="EMBL/GenBank/DDBJ databases">
        <authorList>
            <person name="Tran Van P."/>
        </authorList>
    </citation>
    <scope>NUCLEOTIDE SEQUENCE</scope>
</reference>
<dbReference type="SUPFAM" id="SSF103473">
    <property type="entry name" value="MFS general substrate transporter"/>
    <property type="match status" value="1"/>
</dbReference>
<proteinExistence type="inferred from homology"/>
<dbReference type="EMBL" id="OC921635">
    <property type="protein sequence ID" value="CAD7653568.1"/>
    <property type="molecule type" value="Genomic_DNA"/>
</dbReference>
<evidence type="ECO:0000256" key="2">
    <source>
        <dbReference type="ARBA" id="ARBA00009530"/>
    </source>
</evidence>
<comment type="similarity">
    <text evidence="2">Belongs to the UPF0057 (PMP3) family.</text>
</comment>
<feature type="transmembrane region" description="Helical" evidence="6">
    <location>
        <begin position="173"/>
        <end position="194"/>
    </location>
</feature>
<feature type="transmembrane region" description="Helical" evidence="6">
    <location>
        <begin position="86"/>
        <end position="106"/>
    </location>
</feature>
<evidence type="ECO:0000256" key="5">
    <source>
        <dbReference type="ARBA" id="ARBA00023136"/>
    </source>
</evidence>
<evidence type="ECO:0000256" key="3">
    <source>
        <dbReference type="ARBA" id="ARBA00022692"/>
    </source>
</evidence>
<keyword evidence="3 6" id="KW-0812">Transmembrane</keyword>